<organism evidence="2 3">
    <name type="scientific">Lichenibacterium ramalinae</name>
    <dbReference type="NCBI Taxonomy" id="2316527"/>
    <lineage>
        <taxon>Bacteria</taxon>
        <taxon>Pseudomonadati</taxon>
        <taxon>Pseudomonadota</taxon>
        <taxon>Alphaproteobacteria</taxon>
        <taxon>Hyphomicrobiales</taxon>
        <taxon>Lichenihabitantaceae</taxon>
        <taxon>Lichenibacterium</taxon>
    </lineage>
</organism>
<protein>
    <submittedName>
        <fullName evidence="2">Uncharacterized protein</fullName>
    </submittedName>
</protein>
<reference evidence="2 3" key="1">
    <citation type="submission" date="2018-09" db="EMBL/GenBank/DDBJ databases">
        <authorList>
            <person name="Grouzdev D.S."/>
            <person name="Krutkina M.S."/>
        </authorList>
    </citation>
    <scope>NUCLEOTIDE SEQUENCE [LARGE SCALE GENOMIC DNA]</scope>
    <source>
        <strain evidence="2 3">RmlP001</strain>
    </source>
</reference>
<name>A0A4Q2R7P1_9HYPH</name>
<reference evidence="2 3" key="2">
    <citation type="submission" date="2019-02" db="EMBL/GenBank/DDBJ databases">
        <title>'Lichenibacterium ramalinii' gen. nov. sp. nov., 'Lichenibacterium minor' gen. nov. sp. nov.</title>
        <authorList>
            <person name="Pankratov T."/>
        </authorList>
    </citation>
    <scope>NUCLEOTIDE SEQUENCE [LARGE SCALE GENOMIC DNA]</scope>
    <source>
        <strain evidence="2 3">RmlP001</strain>
    </source>
</reference>
<gene>
    <name evidence="2" type="ORF">D3272_20180</name>
</gene>
<dbReference type="Proteomes" id="UP000289411">
    <property type="component" value="Unassembled WGS sequence"/>
</dbReference>
<dbReference type="AlphaFoldDB" id="A0A4Q2R7P1"/>
<evidence type="ECO:0000256" key="1">
    <source>
        <dbReference type="SAM" id="Phobius"/>
    </source>
</evidence>
<sequence>MVATHHSAQRGIVGFSAKVDGIAARRQLRMSVGVVAMLAVGIVSAAVTVGPHPMSAKRDVLSMKPVSALHADSDVVGARPI</sequence>
<comment type="caution">
    <text evidence="2">The sequence shown here is derived from an EMBL/GenBank/DDBJ whole genome shotgun (WGS) entry which is preliminary data.</text>
</comment>
<evidence type="ECO:0000313" key="2">
    <source>
        <dbReference type="EMBL" id="RYB02712.1"/>
    </source>
</evidence>
<dbReference type="EMBL" id="QYBC01000018">
    <property type="protein sequence ID" value="RYB02712.1"/>
    <property type="molecule type" value="Genomic_DNA"/>
</dbReference>
<proteinExistence type="predicted"/>
<evidence type="ECO:0000313" key="3">
    <source>
        <dbReference type="Proteomes" id="UP000289411"/>
    </source>
</evidence>
<keyword evidence="1" id="KW-1133">Transmembrane helix</keyword>
<keyword evidence="3" id="KW-1185">Reference proteome</keyword>
<dbReference type="RefSeq" id="WP_129221010.1">
    <property type="nucleotide sequence ID" value="NZ_QYBC01000018.1"/>
</dbReference>
<dbReference type="OrthoDB" id="9918662at2"/>
<keyword evidence="1" id="KW-0812">Transmembrane</keyword>
<feature type="transmembrane region" description="Helical" evidence="1">
    <location>
        <begin position="28"/>
        <end position="49"/>
    </location>
</feature>
<accession>A0A4Q2R7P1</accession>
<keyword evidence="1" id="KW-0472">Membrane</keyword>